<dbReference type="GO" id="GO:0005634">
    <property type="term" value="C:nucleus"/>
    <property type="evidence" value="ECO:0007669"/>
    <property type="project" value="TreeGrafter"/>
</dbReference>
<dbReference type="EMBL" id="CAKXAJ010025823">
    <property type="protein sequence ID" value="CAH2244402.1"/>
    <property type="molecule type" value="Genomic_DNA"/>
</dbReference>
<dbReference type="Pfam" id="PF07093">
    <property type="entry name" value="SGT1"/>
    <property type="match status" value="1"/>
</dbReference>
<dbReference type="OrthoDB" id="440781at2759"/>
<protein>
    <submittedName>
        <fullName evidence="1">Jg25350 protein</fullName>
    </submittedName>
</protein>
<dbReference type="PANTHER" id="PTHR13060:SF0">
    <property type="entry name" value="PROTEIN ECDYSONELESS HOMOLOG"/>
    <property type="match status" value="1"/>
</dbReference>
<organism evidence="1 2">
    <name type="scientific">Pararge aegeria aegeria</name>
    <dbReference type="NCBI Taxonomy" id="348720"/>
    <lineage>
        <taxon>Eukaryota</taxon>
        <taxon>Metazoa</taxon>
        <taxon>Ecdysozoa</taxon>
        <taxon>Arthropoda</taxon>
        <taxon>Hexapoda</taxon>
        <taxon>Insecta</taxon>
        <taxon>Pterygota</taxon>
        <taxon>Neoptera</taxon>
        <taxon>Endopterygota</taxon>
        <taxon>Lepidoptera</taxon>
        <taxon>Glossata</taxon>
        <taxon>Ditrysia</taxon>
        <taxon>Papilionoidea</taxon>
        <taxon>Nymphalidae</taxon>
        <taxon>Satyrinae</taxon>
        <taxon>Satyrini</taxon>
        <taxon>Parargina</taxon>
        <taxon>Pararge</taxon>
    </lineage>
</organism>
<dbReference type="Proteomes" id="UP000838756">
    <property type="component" value="Unassembled WGS sequence"/>
</dbReference>
<dbReference type="InterPro" id="IPR010770">
    <property type="entry name" value="Ecd"/>
</dbReference>
<gene>
    <name evidence="1" type="primary">jg25350</name>
    <name evidence="1" type="ORF">PAEG_LOCUS20352</name>
</gene>
<reference evidence="1" key="1">
    <citation type="submission" date="2022-03" db="EMBL/GenBank/DDBJ databases">
        <authorList>
            <person name="Lindestad O."/>
        </authorList>
    </citation>
    <scope>NUCLEOTIDE SEQUENCE</scope>
</reference>
<evidence type="ECO:0000313" key="2">
    <source>
        <dbReference type="Proteomes" id="UP000838756"/>
    </source>
</evidence>
<proteinExistence type="predicted"/>
<name>A0A8S4S250_9NEOP</name>
<sequence length="562" mass="64711">MTPAGAFPKYEETLQCIFFSTTELSTAEWDYLCDSINVIIASISKDYIWHRDEFKVYLPILTEVKNDIPFYLQSTTNFGDNIEDEWFIVYLILEITKIYKHLIVHIEDNDGDFLLIEAADHLPVWANPETTENRVFIFNQHIHLIPNTVAPTDAFLKLDDAIKLVKNNPEVTRASLEIEQTIIKRIGQYPKKIKESCHTAILKLPVELATILTLKPSLIAPIVNTYCNIDVLDAKQCKDIKFEDCIDTEVKFTKYLYAMLMQSELPTYVKCNNSMKEKKSKLGLKVICAYRIIMSRLSKDIYYTTEYKKFLNSLTKNGYFKDNLEGSVEYSQLLEKAKTYFLDMECSVSLNACNTINEIKLSNEFNNTAEQLKQKSDKELLEEDNDDWLNINPDQLNEFLNSHYGKNVKLKNKDPISQHILTSELKDFLKETSNFEGIEHNQKEITKQTIEFNSEDFCYCLEKMLNMVSNQSLNESNINSSDYSSDDDDDDCVENNKGLECKAQEVELASKLKSFEKDKVEVSVFKNLSQSLKEEGITGPAGTIFRQIGLKKSDMLDSDDDD</sequence>
<evidence type="ECO:0000313" key="1">
    <source>
        <dbReference type="EMBL" id="CAH2244402.1"/>
    </source>
</evidence>
<dbReference type="PANTHER" id="PTHR13060">
    <property type="entry name" value="SGT1 PROTEIN HSGT1 SUPPRESSOR OF GCR2"/>
    <property type="match status" value="1"/>
</dbReference>
<comment type="caution">
    <text evidence="1">The sequence shown here is derived from an EMBL/GenBank/DDBJ whole genome shotgun (WGS) entry which is preliminary data.</text>
</comment>
<accession>A0A8S4S250</accession>
<keyword evidence="2" id="KW-1185">Reference proteome</keyword>
<dbReference type="AlphaFoldDB" id="A0A8S4S250"/>